<feature type="domain" description="Ubiquitin-like" evidence="3">
    <location>
        <begin position="22"/>
        <end position="99"/>
    </location>
</feature>
<dbReference type="GO" id="GO:0071818">
    <property type="term" value="C:BAT3 complex"/>
    <property type="evidence" value="ECO:0007669"/>
    <property type="project" value="TreeGrafter"/>
</dbReference>
<reference evidence="4" key="1">
    <citation type="submission" date="2022-05" db="EMBL/GenBank/DDBJ databases">
        <authorList>
            <person name="Okamura Y."/>
        </authorList>
    </citation>
    <scope>NUCLEOTIDE SEQUENCE</scope>
</reference>
<dbReference type="PANTHER" id="PTHR46555:SF1">
    <property type="entry name" value="UBIQUITIN-LIKE PROTEIN 4A"/>
    <property type="match status" value="1"/>
</dbReference>
<dbReference type="Pfam" id="PF00240">
    <property type="entry name" value="ubiquitin"/>
    <property type="match status" value="1"/>
</dbReference>
<name>A0A9P0X4X6_PIEBR</name>
<comment type="caution">
    <text evidence="4">The sequence shown here is derived from an EMBL/GenBank/DDBJ whole genome shotgun (WGS) entry which is preliminary data.</text>
</comment>
<dbReference type="GO" id="GO:0071816">
    <property type="term" value="P:tail-anchored membrane protein insertion into ER membrane"/>
    <property type="evidence" value="ECO:0007669"/>
    <property type="project" value="TreeGrafter"/>
</dbReference>
<proteinExistence type="predicted"/>
<evidence type="ECO:0000259" key="3">
    <source>
        <dbReference type="PROSITE" id="PS50053"/>
    </source>
</evidence>
<dbReference type="Proteomes" id="UP001152562">
    <property type="component" value="Unassembled WGS sequence"/>
</dbReference>
<evidence type="ECO:0000256" key="2">
    <source>
        <dbReference type="ARBA" id="ARBA00022490"/>
    </source>
</evidence>
<dbReference type="PROSITE" id="PS50053">
    <property type="entry name" value="UBIQUITIN_2"/>
    <property type="match status" value="1"/>
</dbReference>
<keyword evidence="2" id="KW-0963">Cytoplasm</keyword>
<organism evidence="4 5">
    <name type="scientific">Pieris brassicae</name>
    <name type="common">White butterfly</name>
    <name type="synonym">Large white butterfly</name>
    <dbReference type="NCBI Taxonomy" id="7116"/>
    <lineage>
        <taxon>Eukaryota</taxon>
        <taxon>Metazoa</taxon>
        <taxon>Ecdysozoa</taxon>
        <taxon>Arthropoda</taxon>
        <taxon>Hexapoda</taxon>
        <taxon>Insecta</taxon>
        <taxon>Pterygota</taxon>
        <taxon>Neoptera</taxon>
        <taxon>Endopterygota</taxon>
        <taxon>Lepidoptera</taxon>
        <taxon>Glossata</taxon>
        <taxon>Ditrysia</taxon>
        <taxon>Papilionoidea</taxon>
        <taxon>Pieridae</taxon>
        <taxon>Pierinae</taxon>
        <taxon>Pieris</taxon>
    </lineage>
</organism>
<gene>
    <name evidence="4" type="ORF">PIBRA_LOCUS2137</name>
</gene>
<dbReference type="GO" id="GO:0051087">
    <property type="term" value="F:protein-folding chaperone binding"/>
    <property type="evidence" value="ECO:0007669"/>
    <property type="project" value="TreeGrafter"/>
</dbReference>
<comment type="subcellular location">
    <subcellularLocation>
        <location evidence="1">Cytoplasm</location>
        <location evidence="1">Cytosol</location>
    </subcellularLocation>
</comment>
<evidence type="ECO:0000313" key="4">
    <source>
        <dbReference type="EMBL" id="CAH3987994.1"/>
    </source>
</evidence>
<dbReference type="SMART" id="SM00213">
    <property type="entry name" value="UBQ"/>
    <property type="match status" value="1"/>
</dbReference>
<keyword evidence="5" id="KW-1185">Reference proteome</keyword>
<sequence length="169" mass="19316">MELHSEAIGITKSVTPIFPVNMKISIKKLQTQEEFNLEVEPSTKIIDIKRSLALKCNLRVSTQKLLHMGRALLDDETISTYPNIKDGAKIHLLMIKPEGLEGAARYFREKGMSEEKANRLGNRLQQIAKETFNKMSWDDIERLALNILTYDHVDITRPLYTEIGGKHLI</sequence>
<evidence type="ECO:0000256" key="1">
    <source>
        <dbReference type="ARBA" id="ARBA00004514"/>
    </source>
</evidence>
<dbReference type="InterPro" id="IPR000626">
    <property type="entry name" value="Ubiquitin-like_dom"/>
</dbReference>
<protein>
    <recommendedName>
        <fullName evidence="3">Ubiquitin-like domain-containing protein</fullName>
    </recommendedName>
</protein>
<evidence type="ECO:0000313" key="5">
    <source>
        <dbReference type="Proteomes" id="UP001152562"/>
    </source>
</evidence>
<dbReference type="GO" id="GO:0006620">
    <property type="term" value="P:post-translational protein targeting to endoplasmic reticulum membrane"/>
    <property type="evidence" value="ECO:0007669"/>
    <property type="project" value="InterPro"/>
</dbReference>
<dbReference type="Gene3D" id="3.10.20.90">
    <property type="entry name" value="Phosphatidylinositol 3-kinase Catalytic Subunit, Chain A, domain 1"/>
    <property type="match status" value="1"/>
</dbReference>
<dbReference type="InterPro" id="IPR029071">
    <property type="entry name" value="Ubiquitin-like_domsf"/>
</dbReference>
<dbReference type="EMBL" id="CALOZG010000002">
    <property type="protein sequence ID" value="CAH3987994.1"/>
    <property type="molecule type" value="Genomic_DNA"/>
</dbReference>
<dbReference type="SUPFAM" id="SSF54236">
    <property type="entry name" value="Ubiquitin-like"/>
    <property type="match status" value="1"/>
</dbReference>
<dbReference type="PANTHER" id="PTHR46555">
    <property type="entry name" value="UBIQUITIN-LIKE PROTEIN 4A"/>
    <property type="match status" value="1"/>
</dbReference>
<dbReference type="InterPro" id="IPR047154">
    <property type="entry name" value="UBL4A-like"/>
</dbReference>
<accession>A0A9P0X4X6</accession>
<dbReference type="AlphaFoldDB" id="A0A9P0X4X6"/>